<dbReference type="SUPFAM" id="SSF56784">
    <property type="entry name" value="HAD-like"/>
    <property type="match status" value="1"/>
</dbReference>
<feature type="region of interest" description="Disordered" evidence="9">
    <location>
        <begin position="1"/>
        <end position="37"/>
    </location>
</feature>
<comment type="caution">
    <text evidence="12">The sequence shown here is derived from an EMBL/GenBank/DDBJ whole genome shotgun (WGS) entry which is preliminary data.</text>
</comment>
<accession>A0ABP0B3K7</accession>
<dbReference type="Pfam" id="PF00689">
    <property type="entry name" value="Cation_ATPase_C"/>
    <property type="match status" value="1"/>
</dbReference>
<evidence type="ECO:0000256" key="2">
    <source>
        <dbReference type="ARBA" id="ARBA00022475"/>
    </source>
</evidence>
<evidence type="ECO:0000256" key="4">
    <source>
        <dbReference type="ARBA" id="ARBA00022741"/>
    </source>
</evidence>
<keyword evidence="13" id="KW-1185">Reference proteome</keyword>
<feature type="region of interest" description="Disordered" evidence="9">
    <location>
        <begin position="1160"/>
        <end position="1182"/>
    </location>
</feature>
<dbReference type="PANTHER" id="PTHR43294">
    <property type="entry name" value="SODIUM/POTASSIUM-TRANSPORTING ATPASE SUBUNIT ALPHA"/>
    <property type="match status" value="1"/>
</dbReference>
<proteinExistence type="predicted"/>
<dbReference type="InterPro" id="IPR050510">
    <property type="entry name" value="Cation_transp_ATPase_P-type"/>
</dbReference>
<feature type="transmembrane region" description="Helical" evidence="10">
    <location>
        <begin position="350"/>
        <end position="373"/>
    </location>
</feature>
<evidence type="ECO:0000313" key="13">
    <source>
        <dbReference type="Proteomes" id="UP001642482"/>
    </source>
</evidence>
<keyword evidence="4" id="KW-0547">Nucleotide-binding</keyword>
<dbReference type="SFLD" id="SFLDG00002">
    <property type="entry name" value="C1.7:_P-type_atpase_like"/>
    <property type="match status" value="1"/>
</dbReference>
<dbReference type="Pfam" id="PF00122">
    <property type="entry name" value="E1-E2_ATPase"/>
    <property type="match status" value="1"/>
</dbReference>
<dbReference type="Gene3D" id="2.70.150.10">
    <property type="entry name" value="Calcium-transporting ATPase, cytoplasmic transduction domain A"/>
    <property type="match status" value="1"/>
</dbReference>
<feature type="compositionally biased region" description="Polar residues" evidence="9">
    <location>
        <begin position="1172"/>
        <end position="1182"/>
    </location>
</feature>
<evidence type="ECO:0000256" key="9">
    <source>
        <dbReference type="SAM" id="MobiDB-lite"/>
    </source>
</evidence>
<dbReference type="PRINTS" id="PR00119">
    <property type="entry name" value="CATATPASE"/>
</dbReference>
<dbReference type="Pfam" id="PF13246">
    <property type="entry name" value="Cation_ATPase"/>
    <property type="match status" value="1"/>
</dbReference>
<feature type="region of interest" description="Disordered" evidence="9">
    <location>
        <begin position="272"/>
        <end position="291"/>
    </location>
</feature>
<dbReference type="PANTHER" id="PTHR43294:SF21">
    <property type="entry name" value="CATION TRANSPORTING ATPASE"/>
    <property type="match status" value="1"/>
</dbReference>
<dbReference type="Gene3D" id="3.40.50.1000">
    <property type="entry name" value="HAD superfamily/HAD-like"/>
    <property type="match status" value="1"/>
</dbReference>
<evidence type="ECO:0000256" key="1">
    <source>
        <dbReference type="ARBA" id="ARBA00004651"/>
    </source>
</evidence>
<feature type="transmembrane region" description="Helical" evidence="10">
    <location>
        <begin position="187"/>
        <end position="205"/>
    </location>
</feature>
<dbReference type="InterPro" id="IPR059000">
    <property type="entry name" value="ATPase_P-type_domA"/>
</dbReference>
<feature type="compositionally biased region" description="Low complexity" evidence="9">
    <location>
        <begin position="11"/>
        <end position="22"/>
    </location>
</feature>
<keyword evidence="5" id="KW-0067">ATP-binding</keyword>
<evidence type="ECO:0000256" key="8">
    <source>
        <dbReference type="ARBA" id="ARBA00023136"/>
    </source>
</evidence>
<dbReference type="Gene3D" id="1.20.1110.10">
    <property type="entry name" value="Calcium-transporting ATPase, transmembrane domain"/>
    <property type="match status" value="2"/>
</dbReference>
<feature type="domain" description="Cation-transporting P-type ATPase N-terminal" evidence="11">
    <location>
        <begin position="95"/>
        <end position="176"/>
    </location>
</feature>
<keyword evidence="7 10" id="KW-1133">Transmembrane helix</keyword>
<dbReference type="PROSITE" id="PS00154">
    <property type="entry name" value="ATPASE_E1_E2"/>
    <property type="match status" value="1"/>
</dbReference>
<evidence type="ECO:0000313" key="12">
    <source>
        <dbReference type="EMBL" id="CAK7214067.1"/>
    </source>
</evidence>
<dbReference type="SUPFAM" id="SSF81660">
    <property type="entry name" value="Metal cation-transporting ATPase, ATP-binding domain N"/>
    <property type="match status" value="1"/>
</dbReference>
<dbReference type="InterPro" id="IPR036412">
    <property type="entry name" value="HAD-like_sf"/>
</dbReference>
<feature type="transmembrane region" description="Helical" evidence="10">
    <location>
        <begin position="1076"/>
        <end position="1096"/>
    </location>
</feature>
<dbReference type="NCBIfam" id="TIGR01494">
    <property type="entry name" value="ATPase_P-type"/>
    <property type="match status" value="2"/>
</dbReference>
<dbReference type="SFLD" id="SFLDS00003">
    <property type="entry name" value="Haloacid_Dehalogenase"/>
    <property type="match status" value="1"/>
</dbReference>
<keyword evidence="3 10" id="KW-0812">Transmembrane</keyword>
<evidence type="ECO:0000259" key="11">
    <source>
        <dbReference type="SMART" id="SM00831"/>
    </source>
</evidence>
<dbReference type="InterPro" id="IPR023298">
    <property type="entry name" value="ATPase_P-typ_TM_dom_sf"/>
</dbReference>
<dbReference type="InterPro" id="IPR001757">
    <property type="entry name" value="P_typ_ATPase"/>
</dbReference>
<dbReference type="InterPro" id="IPR008250">
    <property type="entry name" value="ATPase_P-typ_transduc_dom_A_sf"/>
</dbReference>
<evidence type="ECO:0000256" key="6">
    <source>
        <dbReference type="ARBA" id="ARBA00022967"/>
    </source>
</evidence>
<dbReference type="InterPro" id="IPR044492">
    <property type="entry name" value="P_typ_ATPase_HD_dom"/>
</dbReference>
<feature type="transmembrane region" description="Helical" evidence="10">
    <location>
        <begin position="1108"/>
        <end position="1128"/>
    </location>
</feature>
<feature type="transmembrane region" description="Helical" evidence="10">
    <location>
        <begin position="852"/>
        <end position="885"/>
    </location>
</feature>
<evidence type="ECO:0000256" key="3">
    <source>
        <dbReference type="ARBA" id="ARBA00022692"/>
    </source>
</evidence>
<feature type="transmembrane region" description="Helical" evidence="10">
    <location>
        <begin position="973"/>
        <end position="994"/>
    </location>
</feature>
<dbReference type="Pfam" id="PF00690">
    <property type="entry name" value="Cation_ATPase_N"/>
    <property type="match status" value="1"/>
</dbReference>
<dbReference type="InterPro" id="IPR023214">
    <property type="entry name" value="HAD_sf"/>
</dbReference>
<gene>
    <name evidence="12" type="ORF">SEUCBS140593_002053</name>
</gene>
<organism evidence="12 13">
    <name type="scientific">Sporothrix eucalyptigena</name>
    <dbReference type="NCBI Taxonomy" id="1812306"/>
    <lineage>
        <taxon>Eukaryota</taxon>
        <taxon>Fungi</taxon>
        <taxon>Dikarya</taxon>
        <taxon>Ascomycota</taxon>
        <taxon>Pezizomycotina</taxon>
        <taxon>Sordariomycetes</taxon>
        <taxon>Sordariomycetidae</taxon>
        <taxon>Ophiostomatales</taxon>
        <taxon>Ophiostomataceae</taxon>
        <taxon>Sporothrix</taxon>
    </lineage>
</organism>
<dbReference type="SUPFAM" id="SSF81665">
    <property type="entry name" value="Calcium ATPase, transmembrane domain M"/>
    <property type="match status" value="2"/>
</dbReference>
<protein>
    <recommendedName>
        <fullName evidence="11">Cation-transporting P-type ATPase N-terminal domain-containing protein</fullName>
    </recommendedName>
</protein>
<evidence type="ECO:0000256" key="7">
    <source>
        <dbReference type="ARBA" id="ARBA00022989"/>
    </source>
</evidence>
<keyword evidence="8 10" id="KW-0472">Membrane</keyword>
<dbReference type="InterPro" id="IPR018303">
    <property type="entry name" value="ATPase_P-typ_P_site"/>
</dbReference>
<evidence type="ECO:0000256" key="5">
    <source>
        <dbReference type="ARBA" id="ARBA00022840"/>
    </source>
</evidence>
<dbReference type="SMART" id="SM00831">
    <property type="entry name" value="Cation_ATPase_N"/>
    <property type="match status" value="1"/>
</dbReference>
<dbReference type="InterPro" id="IPR023299">
    <property type="entry name" value="ATPase_P-typ_cyto_dom_N"/>
</dbReference>
<dbReference type="Gene3D" id="3.40.1110.10">
    <property type="entry name" value="Calcium-transporting ATPase, cytoplasmic domain N"/>
    <property type="match status" value="1"/>
</dbReference>
<feature type="transmembrane region" description="Helical" evidence="10">
    <location>
        <begin position="379"/>
        <end position="404"/>
    </location>
</feature>
<dbReference type="SUPFAM" id="SSF81653">
    <property type="entry name" value="Calcium ATPase, transduction domain A"/>
    <property type="match status" value="1"/>
</dbReference>
<dbReference type="PRINTS" id="PR00121">
    <property type="entry name" value="NAKATPASE"/>
</dbReference>
<comment type="subcellular location">
    <subcellularLocation>
        <location evidence="1">Cell membrane</location>
        <topology evidence="1">Multi-pass membrane protein</topology>
    </subcellularLocation>
</comment>
<evidence type="ECO:0000256" key="10">
    <source>
        <dbReference type="SAM" id="Phobius"/>
    </source>
</evidence>
<sequence length="1182" mass="129024">MDVEKATPTDGEVTGAAAGNAGEAHEEAPQNMGVPSTTDQRIQFAPLVRPAGPKRPVKTLPIAHDVTHRSSSNVSAPAAAEKSVLRSGEKDVDIDEHLMTPEAVAERYQTRIDLDAPGTSHGLSSAQAEERLRTYGRNVLTPPKKRHPLLKYLDYLTSLFNLLLIVAGVLEYILLGIDYKDNFQNTYLGAILIVVANINAFIEFYQEQKSQALLESFMNMIPAKCLCLRDGTLAQIEAATLVPGDVVFVRMGDKTPADVLVVAAADCKVDNSSLTGESEPQERSRDNLNDATRNPLEATNLMFNSTLCVAGEAYGVVVRTGDATVLGQIAHLTAGEAKTPSPLSHEIANFVKIIATIAIVTALIFFGIAFPVNNNRVSLAINFAIGIFVAWVPEGLPATVTMLLTIAAKRMAAQNVLVKDLKGVETLGAITLLATDKTGTLTRNQMTVANVWTCGTLYEAFGRPVPGKPVANPDMPGMLDVLHIAALCSRATFNRTDVPVKEREILGDATESGLLRYTADQLGAFDTLATTFPKVFEVPFNSETKWHMSIHRKAHSTGALTLYMKGAPERVLALCSRILTGGGDGVDETTEPLTDAYRQEYSNAYAYMASRGHRVLGFAKLLLPGEAYSADFVFDKKTKNYPQGGDFVFVGLTSLQDPPKHGVREAIGRCRAAGVKVIMVTGDHPLTAEAIGRKINLMLGETRDMVARRTGRDVDTIQNHEYKAVVVHGDAIDGLSDAAWDQILWKDEIIFARTSPKHKLEIVRRAQAMGHIVGVTGDGVNDAPALKKADLGIAMNVSGSDVSKEAASMILLDDNFASTVHGIEEGRLIFVNLKKSIQYTISHSTPEVLPNLLYVIVPIPLPLSAILILVIDLGFELFAALSFAWDPPETPDGLMKLPPRKPVTPASCARYRRRARARETDAAAESNVRRTQLLAWARSLVHTVTRPLSRTFWAELFEHTGAEVLVDGPLLSWAYLEIGTLEAVGALVSFFVVLQRRGISPHDARVMQRGAGPPTNYWTKNAQPYNGIDASTQVDILAEAQSMYYWAVMTMQMCNLFACKTRLTLPFGRYMFANRATFYCIAAGAALATFVIYVPGVEVVFGTTRSLLPLYWLVPMAFGTLLIAYATIRKLIGRRTRPVKWNPEIQGLQMFPTIRTFRTMSSRRSQDRASVRGSTGERTGEQ</sequence>
<keyword evidence="2" id="KW-1003">Cell membrane</keyword>
<dbReference type="InterPro" id="IPR004014">
    <property type="entry name" value="ATPase_P-typ_cation-transptr_N"/>
</dbReference>
<feature type="transmembrane region" description="Helical" evidence="10">
    <location>
        <begin position="152"/>
        <end position="175"/>
    </location>
</feature>
<name>A0ABP0B3K7_9PEZI</name>
<keyword evidence="6" id="KW-1278">Translocase</keyword>
<dbReference type="Proteomes" id="UP001642482">
    <property type="component" value="Unassembled WGS sequence"/>
</dbReference>
<reference evidence="12 13" key="1">
    <citation type="submission" date="2024-01" db="EMBL/GenBank/DDBJ databases">
        <authorList>
            <person name="Allen C."/>
            <person name="Tagirdzhanova G."/>
        </authorList>
    </citation>
    <scope>NUCLEOTIDE SEQUENCE [LARGE SCALE GENOMIC DNA]</scope>
</reference>
<dbReference type="EMBL" id="CAWUHD010000013">
    <property type="protein sequence ID" value="CAK7214067.1"/>
    <property type="molecule type" value="Genomic_DNA"/>
</dbReference>
<dbReference type="SFLD" id="SFLDF00027">
    <property type="entry name" value="p-type_atpase"/>
    <property type="match status" value="1"/>
</dbReference>
<dbReference type="InterPro" id="IPR006068">
    <property type="entry name" value="ATPase_P-typ_cation-transptr_C"/>
</dbReference>